<evidence type="ECO:0000313" key="3">
    <source>
        <dbReference type="EMBL" id="MBC5784055.1"/>
    </source>
</evidence>
<proteinExistence type="predicted"/>
<evidence type="ECO:0000256" key="2">
    <source>
        <dbReference type="SAM" id="SignalP"/>
    </source>
</evidence>
<keyword evidence="1" id="KW-0812">Transmembrane</keyword>
<evidence type="ECO:0008006" key="5">
    <source>
        <dbReference type="Google" id="ProtNLM"/>
    </source>
</evidence>
<gene>
    <name evidence="3" type="ORF">H8N03_13975</name>
</gene>
<sequence>MKAWTGALLLAFGTAAAQPIPSPAGVSLDQRIGKPLPLTTQVRDARGHAAHLSDFFAARTPVLLVLGYYRCPQLCGLVMHSLLEGLHRTGLPAAQWRIVGLSLAPDEGPEDAARRSEQDLAYARWLQDGGVLPRLDLLVAAPDDVHRIADAAGLRYAPRDDGISHPATVVLLTPEGRVARYFNGVGLDAPQLRDALVQAREGRLGTWSERLALLCSHLDPGRGRHTGAVMAALRLTGIAALALWAALAWRQSRRRQR</sequence>
<feature type="signal peptide" evidence="2">
    <location>
        <begin position="1"/>
        <end position="17"/>
    </location>
</feature>
<evidence type="ECO:0000313" key="4">
    <source>
        <dbReference type="Proteomes" id="UP000608513"/>
    </source>
</evidence>
<keyword evidence="4" id="KW-1185">Reference proteome</keyword>
<reference evidence="3" key="1">
    <citation type="submission" date="2020-08" db="EMBL/GenBank/DDBJ databases">
        <title>Ramlibacter sp. USB13 16S ribosomal RNA gene genome sequencing and assembly.</title>
        <authorList>
            <person name="Kang M."/>
        </authorList>
    </citation>
    <scope>NUCLEOTIDE SEQUENCE</scope>
    <source>
        <strain evidence="3">USB13</strain>
    </source>
</reference>
<keyword evidence="1" id="KW-0472">Membrane</keyword>
<organism evidence="3 4">
    <name type="scientific">Ramlibacter cellulosilyticus</name>
    <dbReference type="NCBI Taxonomy" id="2764187"/>
    <lineage>
        <taxon>Bacteria</taxon>
        <taxon>Pseudomonadati</taxon>
        <taxon>Pseudomonadota</taxon>
        <taxon>Betaproteobacteria</taxon>
        <taxon>Burkholderiales</taxon>
        <taxon>Comamonadaceae</taxon>
        <taxon>Ramlibacter</taxon>
    </lineage>
</organism>
<protein>
    <recommendedName>
        <fullName evidence="5">SCO family protein</fullName>
    </recommendedName>
</protein>
<name>A0A923MRC1_9BURK</name>
<dbReference type="InterPro" id="IPR036249">
    <property type="entry name" value="Thioredoxin-like_sf"/>
</dbReference>
<feature type="chain" id="PRO_5037356242" description="SCO family protein" evidence="2">
    <location>
        <begin position="18"/>
        <end position="257"/>
    </location>
</feature>
<feature type="transmembrane region" description="Helical" evidence="1">
    <location>
        <begin position="228"/>
        <end position="249"/>
    </location>
</feature>
<dbReference type="EMBL" id="JACORT010000005">
    <property type="protein sequence ID" value="MBC5784055.1"/>
    <property type="molecule type" value="Genomic_DNA"/>
</dbReference>
<dbReference type="AlphaFoldDB" id="A0A923MRC1"/>
<keyword evidence="2" id="KW-0732">Signal</keyword>
<comment type="caution">
    <text evidence="3">The sequence shown here is derived from an EMBL/GenBank/DDBJ whole genome shotgun (WGS) entry which is preliminary data.</text>
</comment>
<dbReference type="RefSeq" id="WP_187076793.1">
    <property type="nucleotide sequence ID" value="NZ_JACORT010000005.1"/>
</dbReference>
<dbReference type="Gene3D" id="3.40.30.10">
    <property type="entry name" value="Glutaredoxin"/>
    <property type="match status" value="1"/>
</dbReference>
<dbReference type="SUPFAM" id="SSF52833">
    <property type="entry name" value="Thioredoxin-like"/>
    <property type="match status" value="1"/>
</dbReference>
<keyword evidence="1" id="KW-1133">Transmembrane helix</keyword>
<accession>A0A923MRC1</accession>
<evidence type="ECO:0000256" key="1">
    <source>
        <dbReference type="SAM" id="Phobius"/>
    </source>
</evidence>
<dbReference type="Proteomes" id="UP000608513">
    <property type="component" value="Unassembled WGS sequence"/>
</dbReference>